<name>A0AAV8VK05_9CUCU</name>
<sequence length="462" mass="53734">MWVLAQFVRELSMLMAEANFDLRGWEFTQPNSPKKGDTNAWFVMEDTLTINGENLKQVINVDVRSKPVTKRLILSVAQRVFDPIGFTCPATLSPKLLLQKLWEKQLGWDTQVDSETAQTFYNWIGENWTPFVGNRVAEIRSLTAVDSWRHIPGSLNPADLPSRGCSPKRLFESKWWEGPTWLYRAQDSWKLSIPDHLECDEEEINSERRKRIIANLLNYYCGSEDLHLTYFSKYLQVIRRLAWIFRFIYNAKHPNSRRQGNLNAEEIDAAEVFLFKMPTTKELVFYIPFVIKMASYGKNQVSATDKMKKAFVFQSYYLQNIQWSVDKFLKYTKSLAMWGFKILGGRRAVKDVISKCVICKRHNTAPFSVETPPLPLDRVKNAVPFEVTGVDYTDPLYFRSGEKVCVCLFTCAIYRAVHLELTTSLSTQSFMQVLRRFVARRGRPKTIYSDRYEFCRHGGCIF</sequence>
<organism evidence="1 2">
    <name type="scientific">Exocentrus adspersus</name>
    <dbReference type="NCBI Taxonomy" id="1586481"/>
    <lineage>
        <taxon>Eukaryota</taxon>
        <taxon>Metazoa</taxon>
        <taxon>Ecdysozoa</taxon>
        <taxon>Arthropoda</taxon>
        <taxon>Hexapoda</taxon>
        <taxon>Insecta</taxon>
        <taxon>Pterygota</taxon>
        <taxon>Neoptera</taxon>
        <taxon>Endopterygota</taxon>
        <taxon>Coleoptera</taxon>
        <taxon>Polyphaga</taxon>
        <taxon>Cucujiformia</taxon>
        <taxon>Chrysomeloidea</taxon>
        <taxon>Cerambycidae</taxon>
        <taxon>Lamiinae</taxon>
        <taxon>Acanthocinini</taxon>
        <taxon>Exocentrus</taxon>
    </lineage>
</organism>
<evidence type="ECO:0008006" key="3">
    <source>
        <dbReference type="Google" id="ProtNLM"/>
    </source>
</evidence>
<gene>
    <name evidence="1" type="ORF">NQ315_002801</name>
</gene>
<dbReference type="PANTHER" id="PTHR47331">
    <property type="entry name" value="PHD-TYPE DOMAIN-CONTAINING PROTEIN"/>
    <property type="match status" value="1"/>
</dbReference>
<dbReference type="InterPro" id="IPR008042">
    <property type="entry name" value="Retrotrans_Pao"/>
</dbReference>
<reference evidence="1 2" key="1">
    <citation type="journal article" date="2023" name="Insect Mol. Biol.">
        <title>Genome sequencing provides insights into the evolution of gene families encoding plant cell wall-degrading enzymes in longhorned beetles.</title>
        <authorList>
            <person name="Shin N.R."/>
            <person name="Okamura Y."/>
            <person name="Kirsch R."/>
            <person name="Pauchet Y."/>
        </authorList>
    </citation>
    <scope>NUCLEOTIDE SEQUENCE [LARGE SCALE GENOMIC DNA]</scope>
    <source>
        <strain evidence="1">EAD_L_NR</strain>
    </source>
</reference>
<accession>A0AAV8VK05</accession>
<dbReference type="GO" id="GO:0003676">
    <property type="term" value="F:nucleic acid binding"/>
    <property type="evidence" value="ECO:0007669"/>
    <property type="project" value="InterPro"/>
</dbReference>
<dbReference type="Proteomes" id="UP001159042">
    <property type="component" value="Unassembled WGS sequence"/>
</dbReference>
<evidence type="ECO:0000313" key="2">
    <source>
        <dbReference type="Proteomes" id="UP001159042"/>
    </source>
</evidence>
<dbReference type="EMBL" id="JANEYG010000070">
    <property type="protein sequence ID" value="KAJ8914528.1"/>
    <property type="molecule type" value="Genomic_DNA"/>
</dbReference>
<dbReference type="SUPFAM" id="SSF53098">
    <property type="entry name" value="Ribonuclease H-like"/>
    <property type="match status" value="1"/>
</dbReference>
<dbReference type="Pfam" id="PF05380">
    <property type="entry name" value="Peptidase_A17"/>
    <property type="match status" value="1"/>
</dbReference>
<protein>
    <recommendedName>
        <fullName evidence="3">Integrase zinc-binding domain-containing protein</fullName>
    </recommendedName>
</protein>
<comment type="caution">
    <text evidence="1">The sequence shown here is derived from an EMBL/GenBank/DDBJ whole genome shotgun (WGS) entry which is preliminary data.</text>
</comment>
<dbReference type="InterPro" id="IPR036397">
    <property type="entry name" value="RNaseH_sf"/>
</dbReference>
<dbReference type="AlphaFoldDB" id="A0AAV8VK05"/>
<proteinExistence type="predicted"/>
<keyword evidence="2" id="KW-1185">Reference proteome</keyword>
<dbReference type="InterPro" id="IPR012337">
    <property type="entry name" value="RNaseH-like_sf"/>
</dbReference>
<dbReference type="Gene3D" id="3.30.420.10">
    <property type="entry name" value="Ribonuclease H-like superfamily/Ribonuclease H"/>
    <property type="match status" value="1"/>
</dbReference>
<dbReference type="PANTHER" id="PTHR47331:SF6">
    <property type="entry name" value="DOUBLECORTIN DOMAIN-CONTAINING PROTEIN"/>
    <property type="match status" value="1"/>
</dbReference>
<evidence type="ECO:0000313" key="1">
    <source>
        <dbReference type="EMBL" id="KAJ8914528.1"/>
    </source>
</evidence>